<gene>
    <name evidence="2" type="ORF">CSUI_003454</name>
</gene>
<sequence>KKKKPPPRPPPRQPPQSAKPDAKPARTRMQKIAGFFGMPKEDLAAVDATEKSWAQRTDPGGYSFYQLSSG</sequence>
<comment type="caution">
    <text evidence="2">The sequence shown here is derived from an EMBL/GenBank/DDBJ whole genome shotgun (WGS) entry which is preliminary data.</text>
</comment>
<dbReference type="RefSeq" id="XP_067924370.1">
    <property type="nucleotide sequence ID" value="XM_068063652.1"/>
</dbReference>
<feature type="region of interest" description="Disordered" evidence="1">
    <location>
        <begin position="1"/>
        <end position="27"/>
    </location>
</feature>
<evidence type="ECO:0000313" key="3">
    <source>
        <dbReference type="Proteomes" id="UP000221165"/>
    </source>
</evidence>
<accession>A0A2C6L5D4</accession>
<protein>
    <submittedName>
        <fullName evidence="2">Uncharacterized protein</fullName>
    </submittedName>
</protein>
<dbReference type="Proteomes" id="UP000221165">
    <property type="component" value="Unassembled WGS sequence"/>
</dbReference>
<feature type="non-terminal residue" evidence="2">
    <location>
        <position position="1"/>
    </location>
</feature>
<reference evidence="2 3" key="1">
    <citation type="journal article" date="2017" name="Int. J. Parasitol.">
        <title>The genome of the protozoan parasite Cystoisospora suis and a reverse vaccinology approach to identify vaccine candidates.</title>
        <authorList>
            <person name="Palmieri N."/>
            <person name="Shrestha A."/>
            <person name="Ruttkowski B."/>
            <person name="Beck T."/>
            <person name="Vogl C."/>
            <person name="Tomley F."/>
            <person name="Blake D.P."/>
            <person name="Joachim A."/>
        </authorList>
    </citation>
    <scope>NUCLEOTIDE SEQUENCE [LARGE SCALE GENOMIC DNA]</scope>
    <source>
        <strain evidence="2 3">Wien I</strain>
    </source>
</reference>
<dbReference type="GeneID" id="94426863"/>
<evidence type="ECO:0000256" key="1">
    <source>
        <dbReference type="SAM" id="MobiDB-lite"/>
    </source>
</evidence>
<dbReference type="EMBL" id="MIGC01001543">
    <property type="protein sequence ID" value="PHJ22693.1"/>
    <property type="molecule type" value="Genomic_DNA"/>
</dbReference>
<name>A0A2C6L5D4_9APIC</name>
<evidence type="ECO:0000313" key="2">
    <source>
        <dbReference type="EMBL" id="PHJ22693.1"/>
    </source>
</evidence>
<dbReference type="AlphaFoldDB" id="A0A2C6L5D4"/>
<dbReference type="VEuPathDB" id="ToxoDB:CSUI_003454"/>
<keyword evidence="3" id="KW-1185">Reference proteome</keyword>
<proteinExistence type="predicted"/>
<organism evidence="2 3">
    <name type="scientific">Cystoisospora suis</name>
    <dbReference type="NCBI Taxonomy" id="483139"/>
    <lineage>
        <taxon>Eukaryota</taxon>
        <taxon>Sar</taxon>
        <taxon>Alveolata</taxon>
        <taxon>Apicomplexa</taxon>
        <taxon>Conoidasida</taxon>
        <taxon>Coccidia</taxon>
        <taxon>Eucoccidiorida</taxon>
        <taxon>Eimeriorina</taxon>
        <taxon>Sarcocystidae</taxon>
        <taxon>Cystoisospora</taxon>
    </lineage>
</organism>